<dbReference type="AlphaFoldDB" id="A0A917BAU1"/>
<reference evidence="1" key="2">
    <citation type="submission" date="2020-09" db="EMBL/GenBank/DDBJ databases">
        <authorList>
            <person name="Sun Q."/>
            <person name="Zhou Y."/>
        </authorList>
    </citation>
    <scope>NUCLEOTIDE SEQUENCE</scope>
    <source>
        <strain evidence="1">CGMCC 1.16067</strain>
    </source>
</reference>
<name>A0A917BAU1_9ACTN</name>
<evidence type="ECO:0000313" key="1">
    <source>
        <dbReference type="EMBL" id="GGF34995.1"/>
    </source>
</evidence>
<accession>A0A917BAU1</accession>
<dbReference type="Proteomes" id="UP000649179">
    <property type="component" value="Unassembled WGS sequence"/>
</dbReference>
<proteinExistence type="predicted"/>
<evidence type="ECO:0000313" key="2">
    <source>
        <dbReference type="Proteomes" id="UP000649179"/>
    </source>
</evidence>
<gene>
    <name evidence="1" type="ORF">GCM10011519_05560</name>
</gene>
<sequence length="69" mass="7678">MAQRVTIVVPAKHHEEIWHQVNASPVVRDRTMADHGEVMTIEFVTDAIEQVITSALIDICRATVVSTPI</sequence>
<organism evidence="1 2">
    <name type="scientific">Marmoricola endophyticus</name>
    <dbReference type="NCBI Taxonomy" id="2040280"/>
    <lineage>
        <taxon>Bacteria</taxon>
        <taxon>Bacillati</taxon>
        <taxon>Actinomycetota</taxon>
        <taxon>Actinomycetes</taxon>
        <taxon>Propionibacteriales</taxon>
        <taxon>Nocardioidaceae</taxon>
        <taxon>Marmoricola</taxon>
    </lineage>
</organism>
<dbReference type="EMBL" id="BMKQ01000001">
    <property type="protein sequence ID" value="GGF34995.1"/>
    <property type="molecule type" value="Genomic_DNA"/>
</dbReference>
<protein>
    <submittedName>
        <fullName evidence="1">Uncharacterized protein</fullName>
    </submittedName>
</protein>
<keyword evidence="2" id="KW-1185">Reference proteome</keyword>
<reference evidence="1" key="1">
    <citation type="journal article" date="2014" name="Int. J. Syst. Evol. Microbiol.">
        <title>Complete genome sequence of Corynebacterium casei LMG S-19264T (=DSM 44701T), isolated from a smear-ripened cheese.</title>
        <authorList>
            <consortium name="US DOE Joint Genome Institute (JGI-PGF)"/>
            <person name="Walter F."/>
            <person name="Albersmeier A."/>
            <person name="Kalinowski J."/>
            <person name="Ruckert C."/>
        </authorList>
    </citation>
    <scope>NUCLEOTIDE SEQUENCE</scope>
    <source>
        <strain evidence="1">CGMCC 1.16067</strain>
    </source>
</reference>
<comment type="caution">
    <text evidence="1">The sequence shown here is derived from an EMBL/GenBank/DDBJ whole genome shotgun (WGS) entry which is preliminary data.</text>
</comment>